<keyword evidence="9" id="KW-1185">Reference proteome</keyword>
<dbReference type="InterPro" id="IPR013126">
    <property type="entry name" value="Hsp_70_fam"/>
</dbReference>
<dbReference type="GO" id="GO:0005524">
    <property type="term" value="F:ATP binding"/>
    <property type="evidence" value="ECO:0007669"/>
    <property type="project" value="UniProtKB-KW"/>
</dbReference>
<dbReference type="SUPFAM" id="SSF100934">
    <property type="entry name" value="Heat shock protein 70kD (HSP70), C-terminal subdomain"/>
    <property type="match status" value="1"/>
</dbReference>
<reference evidence="8" key="1">
    <citation type="journal article" date="2021" name="Nat. Commun.">
        <title>Genetic determinants of endophytism in the Arabidopsis root mycobiome.</title>
        <authorList>
            <person name="Mesny F."/>
            <person name="Miyauchi S."/>
            <person name="Thiergart T."/>
            <person name="Pickel B."/>
            <person name="Atanasova L."/>
            <person name="Karlsson M."/>
            <person name="Huettel B."/>
            <person name="Barry K.W."/>
            <person name="Haridas S."/>
            <person name="Chen C."/>
            <person name="Bauer D."/>
            <person name="Andreopoulos W."/>
            <person name="Pangilinan J."/>
            <person name="LaButti K."/>
            <person name="Riley R."/>
            <person name="Lipzen A."/>
            <person name="Clum A."/>
            <person name="Drula E."/>
            <person name="Henrissat B."/>
            <person name="Kohler A."/>
            <person name="Grigoriev I.V."/>
            <person name="Martin F.M."/>
            <person name="Hacquard S."/>
        </authorList>
    </citation>
    <scope>NUCLEOTIDE SEQUENCE</scope>
    <source>
        <strain evidence="8">MPI-SDFR-AT-0117</strain>
    </source>
</reference>
<dbReference type="AlphaFoldDB" id="A0A9P9A6Z3"/>
<dbReference type="Gene3D" id="3.30.30.30">
    <property type="match status" value="1"/>
</dbReference>
<dbReference type="InterPro" id="IPR029047">
    <property type="entry name" value="HSP70_peptide-bd_sf"/>
</dbReference>
<dbReference type="FunFam" id="3.30.420.40:FF:000172">
    <property type="entry name" value="Heat shock 70 kDa protein"/>
    <property type="match status" value="2"/>
</dbReference>
<dbReference type="PRINTS" id="PR00301">
    <property type="entry name" value="HEATSHOCK70"/>
</dbReference>
<protein>
    <submittedName>
        <fullName evidence="8">Heat shock protein 70 family</fullName>
    </submittedName>
</protein>
<sequence length="652" mass="70844">MATGPAVGIDLGTTYSCCAIYMHDKCDIIANDQGNRVTPSYVAFNDSERLIGDAAKNQVAMNPHNTVFDAKRLIGRKFADAEVQADMKHFPFKVVDKAGKPVIEVEFKGENKQFTPEEISAMVLTKMRETAEAYTGKTINNAVVTVPAYFNDSQRQATKDAGLIAGLNVLRIINEPTAAAIAYGLDKKVEGERNVLIFDLGGGTFDVSLLTIEEGIFEVKSTAGDTHLGGEDFDNRLVNHFVAEFKRKHKKDLSTNARALRRLRTACERAKRTLSSSAQTSIEIDSLFEGIDFYTSITRARFEELCQDLFRSTIQPVDRVLTDAKIDKSQVHEIVLVGGSTRIPRVQKLITDYFNGKEPNKSINPDEAVAYGAAVQAAILSGDTTSKTTNEILLLDVSPLSLGIETAGGMMTKLIPRNTTIPTKKSEVFSTFSDNQPGVLIQVYEGERQRTKDNNLLGKFELTGIPPAPRGVPQIEVTFDMDANGIMNVSAIEKGTGKSNKIVITNDKGRLSKEDVERMLAEAEKYKAEDEAEGARVAAKNGLESYAYSLRNTLSDPKVEEKLEAGDKDTLTAEIDKIVSWLDDNQQGTKEEYEDRQKELEGVANPIMMKFYGAQGGAPGGPGGAPGGFPGGPGAGGPPGNHDDGPTVEEVD</sequence>
<evidence type="ECO:0000256" key="4">
    <source>
        <dbReference type="ARBA" id="ARBA00023016"/>
    </source>
</evidence>
<evidence type="ECO:0000256" key="7">
    <source>
        <dbReference type="SAM" id="MobiDB-lite"/>
    </source>
</evidence>
<keyword evidence="3 6" id="KW-0067">ATP-binding</keyword>
<evidence type="ECO:0000256" key="2">
    <source>
        <dbReference type="ARBA" id="ARBA00022741"/>
    </source>
</evidence>
<dbReference type="InterPro" id="IPR029048">
    <property type="entry name" value="HSP70_C_sf"/>
</dbReference>
<keyword evidence="4 8" id="KW-0346">Stress response</keyword>
<evidence type="ECO:0000256" key="5">
    <source>
        <dbReference type="ARBA" id="ARBA00023186"/>
    </source>
</evidence>
<dbReference type="SUPFAM" id="SSF53067">
    <property type="entry name" value="Actin-like ATPase domain"/>
    <property type="match status" value="2"/>
</dbReference>
<feature type="compositionally biased region" description="Gly residues" evidence="7">
    <location>
        <begin position="614"/>
        <end position="639"/>
    </location>
</feature>
<organism evidence="8 9">
    <name type="scientific">Plectosphaerella plurivora</name>
    <dbReference type="NCBI Taxonomy" id="936078"/>
    <lineage>
        <taxon>Eukaryota</taxon>
        <taxon>Fungi</taxon>
        <taxon>Dikarya</taxon>
        <taxon>Ascomycota</taxon>
        <taxon>Pezizomycotina</taxon>
        <taxon>Sordariomycetes</taxon>
        <taxon>Hypocreomycetidae</taxon>
        <taxon>Glomerellales</taxon>
        <taxon>Plectosphaerellaceae</taxon>
        <taxon>Plectosphaerella</taxon>
    </lineage>
</organism>
<evidence type="ECO:0000256" key="3">
    <source>
        <dbReference type="ARBA" id="ARBA00022840"/>
    </source>
</evidence>
<dbReference type="OrthoDB" id="2401965at2759"/>
<gene>
    <name evidence="8" type="ORF">F5X68DRAFT_174076</name>
</gene>
<proteinExistence type="inferred from homology"/>
<evidence type="ECO:0000313" key="8">
    <source>
        <dbReference type="EMBL" id="KAH6676036.1"/>
    </source>
</evidence>
<dbReference type="PROSITE" id="PS00329">
    <property type="entry name" value="HSP70_2"/>
    <property type="match status" value="1"/>
</dbReference>
<dbReference type="Proteomes" id="UP000770015">
    <property type="component" value="Unassembled WGS sequence"/>
</dbReference>
<dbReference type="FunFam" id="2.60.34.10:FF:000002">
    <property type="entry name" value="Heat shock 70 kDa"/>
    <property type="match status" value="1"/>
</dbReference>
<evidence type="ECO:0000313" key="9">
    <source>
        <dbReference type="Proteomes" id="UP000770015"/>
    </source>
</evidence>
<dbReference type="InterPro" id="IPR018181">
    <property type="entry name" value="Heat_shock_70_CS"/>
</dbReference>
<dbReference type="FunFam" id="3.30.30.30:FF:000001">
    <property type="entry name" value="heat shock 70 kDa protein-like"/>
    <property type="match status" value="1"/>
</dbReference>
<dbReference type="GO" id="GO:0140662">
    <property type="term" value="F:ATP-dependent protein folding chaperone"/>
    <property type="evidence" value="ECO:0007669"/>
    <property type="project" value="InterPro"/>
</dbReference>
<keyword evidence="2 6" id="KW-0547">Nucleotide-binding</keyword>
<name>A0A9P9A6Z3_9PEZI</name>
<dbReference type="Gene3D" id="1.20.1270.10">
    <property type="match status" value="1"/>
</dbReference>
<dbReference type="PROSITE" id="PS00297">
    <property type="entry name" value="HSP70_1"/>
    <property type="match status" value="1"/>
</dbReference>
<comment type="similarity">
    <text evidence="1 6">Belongs to the heat shock protein 70 family.</text>
</comment>
<dbReference type="InterPro" id="IPR043129">
    <property type="entry name" value="ATPase_NBD"/>
</dbReference>
<dbReference type="Gene3D" id="2.60.34.10">
    <property type="entry name" value="Substrate Binding Domain Of DNAk, Chain A, domain 1"/>
    <property type="match status" value="1"/>
</dbReference>
<dbReference type="Gene3D" id="3.90.640.10">
    <property type="entry name" value="Actin, Chain A, domain 4"/>
    <property type="match status" value="1"/>
</dbReference>
<dbReference type="CDD" id="cd10233">
    <property type="entry name" value="ASKHA_NBD_HSP70_HSPA1"/>
    <property type="match status" value="1"/>
</dbReference>
<dbReference type="FunFam" id="3.90.640.10:FF:000002">
    <property type="entry name" value="Heat shock 70 kDa"/>
    <property type="match status" value="1"/>
</dbReference>
<evidence type="ECO:0000256" key="1">
    <source>
        <dbReference type="ARBA" id="ARBA00007381"/>
    </source>
</evidence>
<comment type="caution">
    <text evidence="8">The sequence shown here is derived from an EMBL/GenBank/DDBJ whole genome shotgun (WGS) entry which is preliminary data.</text>
</comment>
<dbReference type="FunFam" id="3.30.420.40:FF:000026">
    <property type="entry name" value="Heat shock protein 70"/>
    <property type="match status" value="1"/>
</dbReference>
<keyword evidence="5" id="KW-0143">Chaperone</keyword>
<dbReference type="NCBIfam" id="NF001413">
    <property type="entry name" value="PRK00290.1"/>
    <property type="match status" value="1"/>
</dbReference>
<dbReference type="PANTHER" id="PTHR19375">
    <property type="entry name" value="HEAT SHOCK PROTEIN 70KDA"/>
    <property type="match status" value="1"/>
</dbReference>
<dbReference type="PROSITE" id="PS01036">
    <property type="entry name" value="HSP70_3"/>
    <property type="match status" value="1"/>
</dbReference>
<dbReference type="EMBL" id="JAGSXJ010000024">
    <property type="protein sequence ID" value="KAH6676036.1"/>
    <property type="molecule type" value="Genomic_DNA"/>
</dbReference>
<feature type="region of interest" description="Disordered" evidence="7">
    <location>
        <begin position="611"/>
        <end position="652"/>
    </location>
</feature>
<accession>A0A9P9A6Z3</accession>
<dbReference type="Pfam" id="PF00012">
    <property type="entry name" value="HSP70"/>
    <property type="match status" value="1"/>
</dbReference>
<dbReference type="Gene3D" id="3.30.420.40">
    <property type="match status" value="2"/>
</dbReference>
<evidence type="ECO:0000256" key="6">
    <source>
        <dbReference type="RuleBase" id="RU003322"/>
    </source>
</evidence>
<dbReference type="FunFam" id="3.30.420.40:FF:000028">
    <property type="entry name" value="heat shock 70 kDa protein-like"/>
    <property type="match status" value="1"/>
</dbReference>
<dbReference type="SUPFAM" id="SSF100920">
    <property type="entry name" value="Heat shock protein 70kD (HSP70), peptide-binding domain"/>
    <property type="match status" value="1"/>
</dbReference>
<dbReference type="FunFam" id="1.20.1270.10:FF:000021">
    <property type="entry name" value="Heat shock protein 70"/>
    <property type="match status" value="1"/>
</dbReference>